<dbReference type="InterPro" id="IPR054485">
    <property type="entry name" value="FlK-like_dom"/>
</dbReference>
<dbReference type="Proteomes" id="UP000005868">
    <property type="component" value="Chromosome"/>
</dbReference>
<keyword evidence="4" id="KW-1185">Reference proteome</keyword>
<dbReference type="InterPro" id="IPR025540">
    <property type="entry name" value="FlK"/>
</dbReference>
<evidence type="ECO:0000313" key="4">
    <source>
        <dbReference type="Proteomes" id="UP000005868"/>
    </source>
</evidence>
<evidence type="ECO:0000313" key="3">
    <source>
        <dbReference type="EMBL" id="AER67372.1"/>
    </source>
</evidence>
<evidence type="ECO:0000256" key="1">
    <source>
        <dbReference type="PIRSR" id="PIRSR014972-2"/>
    </source>
</evidence>
<proteinExistence type="predicted"/>
<dbReference type="SUPFAM" id="SSF54637">
    <property type="entry name" value="Thioesterase/thiol ester dehydrase-isomerase"/>
    <property type="match status" value="1"/>
</dbReference>
<gene>
    <name evidence="3" type="ordered locus">Tlie_1650</name>
</gene>
<dbReference type="Pfam" id="PF22636">
    <property type="entry name" value="FlK"/>
    <property type="match status" value="1"/>
</dbReference>
<dbReference type="Gene3D" id="3.10.129.10">
    <property type="entry name" value="Hotdog Thioesterase"/>
    <property type="match status" value="1"/>
</dbReference>
<dbReference type="KEGG" id="tli:Tlie_1650"/>
<dbReference type="eggNOG" id="COG5496">
    <property type="taxonomic scope" value="Bacteria"/>
</dbReference>
<feature type="binding site" evidence="1">
    <location>
        <position position="66"/>
    </location>
    <ligand>
        <name>substrate</name>
    </ligand>
</feature>
<organism evidence="3 4">
    <name type="scientific">Thermovirga lienii (strain ATCC BAA-1197 / DSM 17291 / Cas60314)</name>
    <dbReference type="NCBI Taxonomy" id="580340"/>
    <lineage>
        <taxon>Bacteria</taxon>
        <taxon>Thermotogati</taxon>
        <taxon>Synergistota</taxon>
        <taxon>Synergistia</taxon>
        <taxon>Synergistales</taxon>
        <taxon>Thermovirgaceae</taxon>
        <taxon>Thermovirga</taxon>
    </lineage>
</organism>
<dbReference type="PIRSF" id="PIRSF014972">
    <property type="entry name" value="FlK"/>
    <property type="match status" value="1"/>
</dbReference>
<accession>G7V841</accession>
<feature type="domain" description="Fluoroacetyl-CoA-specific thioesterase-like" evidence="2">
    <location>
        <begin position="20"/>
        <end position="123"/>
    </location>
</feature>
<evidence type="ECO:0000259" key="2">
    <source>
        <dbReference type="Pfam" id="PF22636"/>
    </source>
</evidence>
<dbReference type="InterPro" id="IPR029069">
    <property type="entry name" value="HotDog_dom_sf"/>
</dbReference>
<feature type="binding site" evidence="1">
    <location>
        <position position="66"/>
    </location>
    <ligand>
        <name>CoA</name>
        <dbReference type="ChEBI" id="CHEBI:57287"/>
    </ligand>
</feature>
<reference evidence="3 4" key="2">
    <citation type="journal article" date="2012" name="Stand. Genomic Sci.">
        <title>Genome sequence of the moderately thermophilic, amino-acid-degrading and sulfur-reducing bacterium Thermovirga lienii type strain (Cas60314(T)).</title>
        <authorList>
            <person name="Goker M."/>
            <person name="Saunders E."/>
            <person name="Lapidus A."/>
            <person name="Nolan M."/>
            <person name="Lucas S."/>
            <person name="Hammon N."/>
            <person name="Deshpande S."/>
            <person name="Cheng J.F."/>
            <person name="Han C."/>
            <person name="Tapia R."/>
            <person name="Goodwin L.A."/>
            <person name="Pitluck S."/>
            <person name="Liolios K."/>
            <person name="Mavromatis K."/>
            <person name="Pagani I."/>
            <person name="Ivanova N."/>
            <person name="Mikhailova N."/>
            <person name="Pati A."/>
            <person name="Chen A."/>
            <person name="Palaniappan K."/>
            <person name="Land M."/>
            <person name="Chang Y.J."/>
            <person name="Jeffries C.D."/>
            <person name="Brambilla E.M."/>
            <person name="Rohde M."/>
            <person name="Spring S."/>
            <person name="Detter J.C."/>
            <person name="Woyke T."/>
            <person name="Bristow J."/>
            <person name="Eisen J.A."/>
            <person name="Markowitz V."/>
            <person name="Hugenholtz P."/>
            <person name="Kyrpides N.C."/>
            <person name="Klenk H.P."/>
        </authorList>
    </citation>
    <scope>NUCLEOTIDE SEQUENCE [LARGE SCALE GENOMIC DNA]</scope>
    <source>
        <strain evidence="4">ATCC BAA-1197 / DSM 17291 / Cas60314</strain>
    </source>
</reference>
<dbReference type="AlphaFoldDB" id="G7V841"/>
<reference evidence="4" key="1">
    <citation type="submission" date="2011-10" db="EMBL/GenBank/DDBJ databases">
        <title>The complete genome of chromosome of Thermovirga lienii DSM 17291.</title>
        <authorList>
            <consortium name="US DOE Joint Genome Institute (JGI-PGF)"/>
            <person name="Lucas S."/>
            <person name="Copeland A."/>
            <person name="Lapidus A."/>
            <person name="Glavina del Rio T."/>
            <person name="Dalin E."/>
            <person name="Tice H."/>
            <person name="Bruce D."/>
            <person name="Goodwin L."/>
            <person name="Pitluck S."/>
            <person name="Peters L."/>
            <person name="Mikhailova N."/>
            <person name="Saunders E."/>
            <person name="Kyrpides N."/>
            <person name="Mavromatis K."/>
            <person name="Ivanova N."/>
            <person name="Last F.I."/>
            <person name="Brettin T."/>
            <person name="Detter J.C."/>
            <person name="Han C."/>
            <person name="Larimer F."/>
            <person name="Land M."/>
            <person name="Hauser L."/>
            <person name="Markowitz V."/>
            <person name="Cheng J.-F."/>
            <person name="Hugenholtz P."/>
            <person name="Woyke T."/>
            <person name="Wu D."/>
            <person name="Spring S."/>
            <person name="Schroeder M."/>
            <person name="Brambilla E.-M."/>
            <person name="Klenk H.-P."/>
            <person name="Eisen J.A."/>
        </authorList>
    </citation>
    <scope>NUCLEOTIDE SEQUENCE [LARGE SCALE GENOMIC DNA]</scope>
    <source>
        <strain evidence="4">ATCC BAA-1197 / DSM 17291 / Cas60314</strain>
    </source>
</reference>
<dbReference type="PANTHER" id="PTHR36934">
    <property type="entry name" value="BLR0278 PROTEIN"/>
    <property type="match status" value="1"/>
</dbReference>
<dbReference type="PANTHER" id="PTHR36934:SF1">
    <property type="entry name" value="THIOESTERASE DOMAIN-CONTAINING PROTEIN"/>
    <property type="match status" value="1"/>
</dbReference>
<dbReference type="EMBL" id="CP003096">
    <property type="protein sequence ID" value="AER67372.1"/>
    <property type="molecule type" value="Genomic_DNA"/>
</dbReference>
<name>G7V841_THELD</name>
<protein>
    <submittedName>
        <fullName evidence="3">Thioesterase superfamily</fullName>
    </submittedName>
</protein>
<sequence length="140" mass="15524">MLNIGEFLSPGIFSDVKLTVKEEDTVGNFSPRLEQLLSTAACVKAFIKAATEATDHHLPDGHLTVGRSISIDHEAPSYLGTTVTFRAKLTRIEGNKLFYELSAWDHQGIIATGTHVRAVVKWEILMNKARERAFSEERGV</sequence>
<dbReference type="HOGENOM" id="CLU_119426_1_0_0"/>
<feature type="binding site" evidence="1">
    <location>
        <position position="117"/>
    </location>
    <ligand>
        <name>substrate</name>
    </ligand>
</feature>